<keyword evidence="11" id="KW-1185">Reference proteome</keyword>
<feature type="domain" description="TonB-dependent receptor plug" evidence="9">
    <location>
        <begin position="227"/>
        <end position="336"/>
    </location>
</feature>
<evidence type="ECO:0000256" key="2">
    <source>
        <dbReference type="ARBA" id="ARBA00022448"/>
    </source>
</evidence>
<evidence type="ECO:0000256" key="3">
    <source>
        <dbReference type="ARBA" id="ARBA00022452"/>
    </source>
</evidence>
<evidence type="ECO:0000313" key="10">
    <source>
        <dbReference type="EMBL" id="AEL27471.1"/>
    </source>
</evidence>
<dbReference type="KEGG" id="cmr:Cycma_3759"/>
<dbReference type="InterPro" id="IPR023996">
    <property type="entry name" value="TonB-dep_OMP_SusC/RagA"/>
</dbReference>
<dbReference type="Gene3D" id="2.40.170.20">
    <property type="entry name" value="TonB-dependent receptor, beta-barrel domain"/>
    <property type="match status" value="1"/>
</dbReference>
<comment type="similarity">
    <text evidence="7">Belongs to the TonB-dependent receptor family.</text>
</comment>
<name>G0J2Y4_CYCMS</name>
<evidence type="ECO:0000256" key="6">
    <source>
        <dbReference type="ARBA" id="ARBA00023237"/>
    </source>
</evidence>
<evidence type="ECO:0000259" key="9">
    <source>
        <dbReference type="Pfam" id="PF07715"/>
    </source>
</evidence>
<dbReference type="STRING" id="880070.Cycma_3759"/>
<comment type="subcellular location">
    <subcellularLocation>
        <location evidence="1 7">Cell outer membrane</location>
        <topology evidence="1 7">Multi-pass membrane protein</topology>
    </subcellularLocation>
</comment>
<dbReference type="PROSITE" id="PS52016">
    <property type="entry name" value="TONB_DEPENDENT_REC_3"/>
    <property type="match status" value="1"/>
</dbReference>
<dbReference type="InterPro" id="IPR012910">
    <property type="entry name" value="Plug_dom"/>
</dbReference>
<dbReference type="SUPFAM" id="SSF56935">
    <property type="entry name" value="Porins"/>
    <property type="match status" value="1"/>
</dbReference>
<dbReference type="Pfam" id="PF07715">
    <property type="entry name" value="Plug"/>
    <property type="match status" value="1"/>
</dbReference>
<keyword evidence="2 7" id="KW-0813">Transport</keyword>
<dbReference type="InterPro" id="IPR023997">
    <property type="entry name" value="TonB-dep_OMP_SusC/RagA_CS"/>
</dbReference>
<dbReference type="AlphaFoldDB" id="G0J2Y4"/>
<dbReference type="Pfam" id="PF13715">
    <property type="entry name" value="CarbopepD_reg_2"/>
    <property type="match status" value="1"/>
</dbReference>
<keyword evidence="10" id="KW-0675">Receptor</keyword>
<sequence>MKNYLQRHDVRMIKVFAFIFLILCMSSGLLLAREVKRQVKSIEEVKVQIPLEGVSVKEAFSKIEEVSEFNFVYLNKEIKNLPELFIAQSNQSIYNLLVKISNQTGLDFKQVNQNIHVQKSKRSSNQQKVVVSNLFIEITGRVTDDQGLPLPGVTIIIEGTSVGTVTDFDGNYTLDAEEGNVLVYSFVGFESQRKTIGNSSVIDVQMIQDASSLEEVVVTAFGIKKEKKSLSYAVQELEGDKLSAVGNTNLVNSIQGKIAGVIVKQSSGAPGSTSKINIRGSRSFVGNNEPLYVVDGMPISSGGRTIDLNPNDIKSMNVLKGPTAAALYGLRASNGVVVIETKKGEGVLGGKPTVTLESNYNFDQLSRVPDIQTTYGQGERGVFLPYSAFSWGPRIDEMGVYTNQLGELEEAAVYDNVGDLFRTGGTSNTNLSISNALDKGNYAINVGMANQDGILKNTGMQRMNIKVAGGYNLTDKLKVNTSINYSNNLIEGTELPWWGTFAIPPSYNLKGKPTHVPGDPFQQINFRGQHDNFYWAMENNYSENRTSRTFGNLSFDYTPFDWLSVNYRIGLDEYTTQNKNVIEKGSGSGRTDPPSGGSISNSMVNQRQINSNLNLNISKSFGSDFNMDFMLGNEVYDIRGNSISSNGSDLVIGGFHHISNTAVQTTNEYLSRSRVVGFYGNLSVSWLNSIFLNATGRNDIVSNMPRGNRSFFYPSIGTGVVFTEFLSLPENILTFGKFRASVAEVGQAGPIFSTSTLFVPGAAVGGFTFPYQGMNAFTLSNALNSSDLKPENTRTFEIGVDLRFFNDRVGLDYTYYDSKSDGQIYRVPIAISTGYTSELRNAGEMSVKGHEIMLNLTPISTQNFSWNLTTNFTTYTNRVVSLAEGIDQLELGGFRVQSVAVEGEEYPSLRGFGYARDPASGEIVVDSRPTLSNGNINTRYGMPLRTTSQVILGSAQPDFDMSFLNSFNFKNFSISAQIDWRKGGKVSSGYNRLGKLYGILSETENREADQIFPGKMGYYDQGNLVVEGDNNITIQKGFDFYRVNDDPISEANVYDATFVRLRELRLDYRFPTGWLQNTFIRKASVFFVGRNLLLSAAMPHFDPEMFNTNEAESYNSYPQTKSFGGGIRVDF</sequence>
<dbReference type="InterPro" id="IPR037066">
    <property type="entry name" value="Plug_dom_sf"/>
</dbReference>
<organism evidence="10 11">
    <name type="scientific">Cyclobacterium marinum (strain ATCC 25205 / DSM 745 / LMG 13164 / NCIMB 1802)</name>
    <name type="common">Flectobacillus marinus</name>
    <dbReference type="NCBI Taxonomy" id="880070"/>
    <lineage>
        <taxon>Bacteria</taxon>
        <taxon>Pseudomonadati</taxon>
        <taxon>Bacteroidota</taxon>
        <taxon>Cytophagia</taxon>
        <taxon>Cytophagales</taxon>
        <taxon>Cyclobacteriaceae</taxon>
        <taxon>Cyclobacterium</taxon>
    </lineage>
</organism>
<evidence type="ECO:0000256" key="5">
    <source>
        <dbReference type="ARBA" id="ARBA00023136"/>
    </source>
</evidence>
<accession>G0J2Y4</accession>
<dbReference type="SUPFAM" id="SSF49464">
    <property type="entry name" value="Carboxypeptidase regulatory domain-like"/>
    <property type="match status" value="1"/>
</dbReference>
<gene>
    <name evidence="10" type="ordered locus">Cycma_3759</name>
</gene>
<keyword evidence="5 7" id="KW-0472">Membrane</keyword>
<keyword evidence="4 7" id="KW-0812">Transmembrane</keyword>
<dbReference type="NCBIfam" id="TIGR04057">
    <property type="entry name" value="SusC_RagA_signa"/>
    <property type="match status" value="1"/>
</dbReference>
<keyword evidence="3 7" id="KW-1134">Transmembrane beta strand</keyword>
<dbReference type="Gene3D" id="2.170.130.10">
    <property type="entry name" value="TonB-dependent receptor, plug domain"/>
    <property type="match status" value="1"/>
</dbReference>
<evidence type="ECO:0000256" key="8">
    <source>
        <dbReference type="SAM" id="MobiDB-lite"/>
    </source>
</evidence>
<feature type="region of interest" description="Disordered" evidence="8">
    <location>
        <begin position="581"/>
        <end position="602"/>
    </location>
</feature>
<dbReference type="RefSeq" id="WP_014021757.1">
    <property type="nucleotide sequence ID" value="NC_015914.1"/>
</dbReference>
<dbReference type="NCBIfam" id="TIGR04056">
    <property type="entry name" value="OMP_RagA_SusC"/>
    <property type="match status" value="1"/>
</dbReference>
<dbReference type="Proteomes" id="UP000001635">
    <property type="component" value="Chromosome"/>
</dbReference>
<proteinExistence type="inferred from homology"/>
<evidence type="ECO:0000313" key="11">
    <source>
        <dbReference type="Proteomes" id="UP000001635"/>
    </source>
</evidence>
<evidence type="ECO:0000256" key="1">
    <source>
        <dbReference type="ARBA" id="ARBA00004571"/>
    </source>
</evidence>
<dbReference type="InterPro" id="IPR039426">
    <property type="entry name" value="TonB-dep_rcpt-like"/>
</dbReference>
<dbReference type="EMBL" id="CP002955">
    <property type="protein sequence ID" value="AEL27471.1"/>
    <property type="molecule type" value="Genomic_DNA"/>
</dbReference>
<evidence type="ECO:0000256" key="7">
    <source>
        <dbReference type="PROSITE-ProRule" id="PRU01360"/>
    </source>
</evidence>
<evidence type="ECO:0000256" key="4">
    <source>
        <dbReference type="ARBA" id="ARBA00022692"/>
    </source>
</evidence>
<keyword evidence="6 7" id="KW-0998">Cell outer membrane</keyword>
<protein>
    <submittedName>
        <fullName evidence="10">TonB-dependent receptor plug</fullName>
    </submittedName>
</protein>
<dbReference type="eggNOG" id="COG4771">
    <property type="taxonomic scope" value="Bacteria"/>
</dbReference>
<dbReference type="GO" id="GO:0009279">
    <property type="term" value="C:cell outer membrane"/>
    <property type="evidence" value="ECO:0007669"/>
    <property type="project" value="UniProtKB-SubCell"/>
</dbReference>
<dbReference type="InterPro" id="IPR036942">
    <property type="entry name" value="Beta-barrel_TonB_sf"/>
</dbReference>
<reference evidence="11" key="1">
    <citation type="submission" date="2011-07" db="EMBL/GenBank/DDBJ databases">
        <title>The complete genome of Cyclobacterium marinum DSM 745.</title>
        <authorList>
            <person name="Lucas S."/>
            <person name="Han J."/>
            <person name="Lapidus A."/>
            <person name="Bruce D."/>
            <person name="Goodwin L."/>
            <person name="Pitluck S."/>
            <person name="Peters L."/>
            <person name="Kyrpides N."/>
            <person name="Mavromatis K."/>
            <person name="Ivanova N."/>
            <person name="Ovchinnikova G."/>
            <person name="Chertkov O."/>
            <person name="Detter J.C."/>
            <person name="Tapia R."/>
            <person name="Han C."/>
            <person name="Land M."/>
            <person name="Hauser L."/>
            <person name="Markowitz V."/>
            <person name="Cheng J.-F."/>
            <person name="Hugenholtz P."/>
            <person name="Woyke T."/>
            <person name="Wu D."/>
            <person name="Tindall B."/>
            <person name="Schuetze A."/>
            <person name="Brambilla E."/>
            <person name="Klenk H.-P."/>
            <person name="Eisen J.A."/>
        </authorList>
    </citation>
    <scope>NUCLEOTIDE SEQUENCE [LARGE SCALE GENOMIC DNA]</scope>
    <source>
        <strain evidence="11">ATCC 25205 / DSM 745 / LMG 13164 / NCIMB 1802</strain>
    </source>
</reference>
<dbReference type="InterPro" id="IPR008969">
    <property type="entry name" value="CarboxyPept-like_regulatory"/>
</dbReference>
<dbReference type="Gene3D" id="2.60.40.1120">
    <property type="entry name" value="Carboxypeptidase-like, regulatory domain"/>
    <property type="match status" value="1"/>
</dbReference>
<dbReference type="HOGENOM" id="CLU_004317_2_1_10"/>
<dbReference type="OrthoDB" id="9768177at2"/>